<dbReference type="OrthoDB" id="309767at2759"/>
<keyword evidence="3" id="KW-1185">Reference proteome</keyword>
<organism evidence="2 3">
    <name type="scientific">Paramecium sonneborni</name>
    <dbReference type="NCBI Taxonomy" id="65129"/>
    <lineage>
        <taxon>Eukaryota</taxon>
        <taxon>Sar</taxon>
        <taxon>Alveolata</taxon>
        <taxon>Ciliophora</taxon>
        <taxon>Intramacronucleata</taxon>
        <taxon>Oligohymenophorea</taxon>
        <taxon>Peniculida</taxon>
        <taxon>Parameciidae</taxon>
        <taxon>Paramecium</taxon>
    </lineage>
</organism>
<dbReference type="Proteomes" id="UP000692954">
    <property type="component" value="Unassembled WGS sequence"/>
</dbReference>
<evidence type="ECO:0000313" key="2">
    <source>
        <dbReference type="EMBL" id="CAD8125666.1"/>
    </source>
</evidence>
<comment type="caution">
    <text evidence="2">The sequence shown here is derived from an EMBL/GenBank/DDBJ whole genome shotgun (WGS) entry which is preliminary data.</text>
</comment>
<dbReference type="AlphaFoldDB" id="A0A8S1RBC4"/>
<dbReference type="EMBL" id="CAJJDN010000161">
    <property type="protein sequence ID" value="CAD8125666.1"/>
    <property type="molecule type" value="Genomic_DNA"/>
</dbReference>
<evidence type="ECO:0000313" key="3">
    <source>
        <dbReference type="Proteomes" id="UP000692954"/>
    </source>
</evidence>
<protein>
    <submittedName>
        <fullName evidence="2">Uncharacterized protein</fullName>
    </submittedName>
</protein>
<evidence type="ECO:0000256" key="1">
    <source>
        <dbReference type="SAM" id="MobiDB-lite"/>
    </source>
</evidence>
<sequence length="311" mass="37289">MNQVIIIENQKIKHGQAEMHLYILQIEQALNKMELNKVIEKCQIKTLFLLEGQKDELESLKEITKSFGNQDFEKQMEEIFYEIYQEKKNVGLIITKQNQKKELYNLYYTYMIMKENKNEQWINQQKYFLNLPKKDQQEYYELIEKNPKQFFETECINTGYLFRNDNQNEVISHIIEQQKPQESERNFLIMQQIQSDLNINNQQQMNQQILPFLQQQFKPLLLETNRIQANEQNQQKIQTENEINETKNSDCSKFGNCQDSKQDQAQQRQNNPIQPIFLDIEPPISEIEGLKLPPPIEFIPFSKKYGIKCFK</sequence>
<gene>
    <name evidence="2" type="ORF">PSON_ATCC_30995.1.T1610049</name>
</gene>
<proteinExistence type="predicted"/>
<accession>A0A8S1RBC4</accession>
<reference evidence="2" key="1">
    <citation type="submission" date="2021-01" db="EMBL/GenBank/DDBJ databases">
        <authorList>
            <consortium name="Genoscope - CEA"/>
            <person name="William W."/>
        </authorList>
    </citation>
    <scope>NUCLEOTIDE SEQUENCE</scope>
</reference>
<feature type="region of interest" description="Disordered" evidence="1">
    <location>
        <begin position="242"/>
        <end position="268"/>
    </location>
</feature>
<name>A0A8S1RBC4_9CILI</name>